<keyword evidence="3" id="KW-1185">Reference proteome</keyword>
<name>A0A1H3CFM3_EUBBA</name>
<evidence type="ECO:0000256" key="1">
    <source>
        <dbReference type="SAM" id="MobiDB-lite"/>
    </source>
</evidence>
<dbReference type="EMBL" id="FNOU01000003">
    <property type="protein sequence ID" value="SDX52289.1"/>
    <property type="molecule type" value="Genomic_DNA"/>
</dbReference>
<reference evidence="3" key="1">
    <citation type="submission" date="2016-10" db="EMBL/GenBank/DDBJ databases">
        <authorList>
            <person name="Varghese N."/>
            <person name="Submissions S."/>
        </authorList>
    </citation>
    <scope>NUCLEOTIDE SEQUENCE [LARGE SCALE GENOMIC DNA]</scope>
    <source>
        <strain evidence="3">VPI 5359</strain>
    </source>
</reference>
<feature type="region of interest" description="Disordered" evidence="1">
    <location>
        <begin position="128"/>
        <end position="152"/>
    </location>
</feature>
<feature type="region of interest" description="Disordered" evidence="1">
    <location>
        <begin position="38"/>
        <end position="58"/>
    </location>
</feature>
<dbReference type="RefSeq" id="WP_090243300.1">
    <property type="nucleotide sequence ID" value="NZ_FNOU01000003.1"/>
</dbReference>
<dbReference type="AlphaFoldDB" id="A0A1H3CFM3"/>
<accession>A0A1H3CFM3</accession>
<feature type="compositionally biased region" description="Polar residues" evidence="1">
    <location>
        <begin position="137"/>
        <end position="152"/>
    </location>
</feature>
<feature type="region of interest" description="Disordered" evidence="1">
    <location>
        <begin position="1"/>
        <end position="21"/>
    </location>
</feature>
<evidence type="ECO:0000313" key="2">
    <source>
        <dbReference type="EMBL" id="SDX52289.1"/>
    </source>
</evidence>
<dbReference type="Proteomes" id="UP000199652">
    <property type="component" value="Unassembled WGS sequence"/>
</dbReference>
<evidence type="ECO:0000313" key="3">
    <source>
        <dbReference type="Proteomes" id="UP000199652"/>
    </source>
</evidence>
<gene>
    <name evidence="2" type="ORF">SAMN04488579_10367</name>
</gene>
<dbReference type="OrthoDB" id="9824896at2"/>
<organism evidence="2 3">
    <name type="scientific">Eubacterium barkeri</name>
    <name type="common">Clostridium barkeri</name>
    <dbReference type="NCBI Taxonomy" id="1528"/>
    <lineage>
        <taxon>Bacteria</taxon>
        <taxon>Bacillati</taxon>
        <taxon>Bacillota</taxon>
        <taxon>Clostridia</taxon>
        <taxon>Eubacteriales</taxon>
        <taxon>Eubacteriaceae</taxon>
        <taxon>Eubacterium</taxon>
    </lineage>
</organism>
<proteinExistence type="predicted"/>
<dbReference type="STRING" id="1528.SAMN04488579_10367"/>
<protein>
    <submittedName>
        <fullName evidence="2">Uncharacterized protein</fullName>
    </submittedName>
</protein>
<sequence length="152" mass="16894">MKDTSRGYGMEGGVGQSPKDAIEQQIFEKDALLKDLMGEEASADTTPKQVDPSDGDSQDFIQKLEDVERREAEVQAILSSLKDIFNNLKEREAVLSRREAILRQEYDKIREMEEMIKDTDLLAGSLGAALPQLADASESNPESQTDNGNEEE</sequence>